<dbReference type="PANTHER" id="PTHR33606:SF3">
    <property type="entry name" value="PROTEIN YCII"/>
    <property type="match status" value="1"/>
</dbReference>
<dbReference type="Proteomes" id="UP000799770">
    <property type="component" value="Unassembled WGS sequence"/>
</dbReference>
<accession>A0A6A5YNM6</accession>
<evidence type="ECO:0000313" key="2">
    <source>
        <dbReference type="Proteomes" id="UP000799770"/>
    </source>
</evidence>
<dbReference type="PANTHER" id="PTHR33606">
    <property type="entry name" value="PROTEIN YCII"/>
    <property type="match status" value="1"/>
</dbReference>
<dbReference type="SUPFAM" id="SSF54909">
    <property type="entry name" value="Dimeric alpha+beta barrel"/>
    <property type="match status" value="1"/>
</dbReference>
<proteinExistence type="predicted"/>
<dbReference type="AlphaFoldDB" id="A0A6A5YNM6"/>
<dbReference type="InterPro" id="IPR011008">
    <property type="entry name" value="Dimeric_a/b-barrel"/>
</dbReference>
<evidence type="ECO:0000313" key="1">
    <source>
        <dbReference type="EMBL" id="KAF2108869.1"/>
    </source>
</evidence>
<reference evidence="1" key="1">
    <citation type="journal article" date="2020" name="Stud. Mycol.">
        <title>101 Dothideomycetes genomes: a test case for predicting lifestyles and emergence of pathogens.</title>
        <authorList>
            <person name="Haridas S."/>
            <person name="Albert R."/>
            <person name="Binder M."/>
            <person name="Bloem J."/>
            <person name="Labutti K."/>
            <person name="Salamov A."/>
            <person name="Andreopoulos B."/>
            <person name="Baker S."/>
            <person name="Barry K."/>
            <person name="Bills G."/>
            <person name="Bluhm B."/>
            <person name="Cannon C."/>
            <person name="Castanera R."/>
            <person name="Culley D."/>
            <person name="Daum C."/>
            <person name="Ezra D."/>
            <person name="Gonzalez J."/>
            <person name="Henrissat B."/>
            <person name="Kuo A."/>
            <person name="Liang C."/>
            <person name="Lipzen A."/>
            <person name="Lutzoni F."/>
            <person name="Magnuson J."/>
            <person name="Mondo S."/>
            <person name="Nolan M."/>
            <person name="Ohm R."/>
            <person name="Pangilinan J."/>
            <person name="Park H.-J."/>
            <person name="Ramirez L."/>
            <person name="Alfaro M."/>
            <person name="Sun H."/>
            <person name="Tritt A."/>
            <person name="Yoshinaga Y."/>
            <person name="Zwiers L.-H."/>
            <person name="Turgeon B."/>
            <person name="Goodwin S."/>
            <person name="Spatafora J."/>
            <person name="Crous P."/>
            <person name="Grigoriev I."/>
        </authorList>
    </citation>
    <scope>NUCLEOTIDE SEQUENCE</scope>
    <source>
        <strain evidence="1">CBS 627.86</strain>
    </source>
</reference>
<sequence>MSNSVTRVSHAAKEWLVLLPDRANVLDRRIRIRPQHSPNFVQLHKAGWVTWAGPLFQRPVPVDHPRRPFCGSIMVVNDETPRSVFTKLSSDVFVKEDIWDMENTRIFSMRTLKRQPGVIGVEA</sequence>
<evidence type="ECO:0008006" key="3">
    <source>
        <dbReference type="Google" id="ProtNLM"/>
    </source>
</evidence>
<dbReference type="OrthoDB" id="5519740at2759"/>
<gene>
    <name evidence="1" type="ORF">BDV96DRAFT_254837</name>
</gene>
<dbReference type="InterPro" id="IPR051807">
    <property type="entry name" value="Sec-metab_biosynth-assoc"/>
</dbReference>
<name>A0A6A5YNM6_9PLEO</name>
<organism evidence="1 2">
    <name type="scientific">Lophiotrema nucula</name>
    <dbReference type="NCBI Taxonomy" id="690887"/>
    <lineage>
        <taxon>Eukaryota</taxon>
        <taxon>Fungi</taxon>
        <taxon>Dikarya</taxon>
        <taxon>Ascomycota</taxon>
        <taxon>Pezizomycotina</taxon>
        <taxon>Dothideomycetes</taxon>
        <taxon>Pleosporomycetidae</taxon>
        <taxon>Pleosporales</taxon>
        <taxon>Lophiotremataceae</taxon>
        <taxon>Lophiotrema</taxon>
    </lineage>
</organism>
<keyword evidence="2" id="KW-1185">Reference proteome</keyword>
<dbReference type="Gene3D" id="3.30.70.1060">
    <property type="entry name" value="Dimeric alpha+beta barrel"/>
    <property type="match status" value="1"/>
</dbReference>
<protein>
    <recommendedName>
        <fullName evidence="3">YCII-related domain-containing protein</fullName>
    </recommendedName>
</protein>
<dbReference type="EMBL" id="ML977345">
    <property type="protein sequence ID" value="KAF2108869.1"/>
    <property type="molecule type" value="Genomic_DNA"/>
</dbReference>